<feature type="compositionally biased region" description="Polar residues" evidence="12">
    <location>
        <begin position="1"/>
        <end position="10"/>
    </location>
</feature>
<comment type="caution">
    <text evidence="16">The sequence shown here is derived from an EMBL/GenBank/DDBJ whole genome shotgun (WGS) entry which is preliminary data.</text>
</comment>
<feature type="region of interest" description="Disordered" evidence="12">
    <location>
        <begin position="1"/>
        <end position="20"/>
    </location>
</feature>
<keyword evidence="4 10" id="KW-1134">Transmembrane beta strand</keyword>
<evidence type="ECO:0000256" key="13">
    <source>
        <dbReference type="SAM" id="SignalP"/>
    </source>
</evidence>
<evidence type="ECO:0000259" key="15">
    <source>
        <dbReference type="Pfam" id="PF07715"/>
    </source>
</evidence>
<dbReference type="GO" id="GO:0015344">
    <property type="term" value="F:siderophore uptake transmembrane transporter activity"/>
    <property type="evidence" value="ECO:0007669"/>
    <property type="project" value="TreeGrafter"/>
</dbReference>
<keyword evidence="9 10" id="KW-0998">Cell outer membrane</keyword>
<dbReference type="OrthoDB" id="8732650at2"/>
<feature type="signal peptide" evidence="13">
    <location>
        <begin position="1"/>
        <end position="41"/>
    </location>
</feature>
<dbReference type="SUPFAM" id="SSF56935">
    <property type="entry name" value="Porins"/>
    <property type="match status" value="1"/>
</dbReference>
<dbReference type="InterPro" id="IPR000531">
    <property type="entry name" value="Beta-barrel_TonB"/>
</dbReference>
<dbReference type="EMBL" id="SWJE01000005">
    <property type="protein sequence ID" value="TKC89712.1"/>
    <property type="molecule type" value="Genomic_DNA"/>
</dbReference>
<dbReference type="GO" id="GO:0015891">
    <property type="term" value="P:siderophore transport"/>
    <property type="evidence" value="ECO:0007669"/>
    <property type="project" value="InterPro"/>
</dbReference>
<keyword evidence="13" id="KW-0732">Signal</keyword>
<evidence type="ECO:0000256" key="10">
    <source>
        <dbReference type="PROSITE-ProRule" id="PRU01360"/>
    </source>
</evidence>
<dbReference type="NCBIfam" id="TIGR01783">
    <property type="entry name" value="TonB-siderophor"/>
    <property type="match status" value="1"/>
</dbReference>
<name>A0A4U1I8E7_9BURK</name>
<evidence type="ECO:0000256" key="1">
    <source>
        <dbReference type="ARBA" id="ARBA00004571"/>
    </source>
</evidence>
<evidence type="ECO:0000256" key="8">
    <source>
        <dbReference type="ARBA" id="ARBA00023170"/>
    </source>
</evidence>
<gene>
    <name evidence="16" type="ORF">FAZ69_12405</name>
</gene>
<evidence type="ECO:0000313" key="16">
    <source>
        <dbReference type="EMBL" id="TKC89712.1"/>
    </source>
</evidence>
<dbReference type="GO" id="GO:0009279">
    <property type="term" value="C:cell outer membrane"/>
    <property type="evidence" value="ECO:0007669"/>
    <property type="project" value="UniProtKB-SubCell"/>
</dbReference>
<dbReference type="GO" id="GO:0038023">
    <property type="term" value="F:signaling receptor activity"/>
    <property type="evidence" value="ECO:0007669"/>
    <property type="project" value="InterPro"/>
</dbReference>
<dbReference type="InterPro" id="IPR037066">
    <property type="entry name" value="Plug_dom_sf"/>
</dbReference>
<dbReference type="InterPro" id="IPR010105">
    <property type="entry name" value="TonB_sidphr_rcpt"/>
</dbReference>
<protein>
    <submittedName>
        <fullName evidence="16">TonB-dependent siderophore receptor</fullName>
    </submittedName>
</protein>
<evidence type="ECO:0000256" key="9">
    <source>
        <dbReference type="ARBA" id="ARBA00023237"/>
    </source>
</evidence>
<dbReference type="PANTHER" id="PTHR32552">
    <property type="entry name" value="FERRICHROME IRON RECEPTOR-RELATED"/>
    <property type="match status" value="1"/>
</dbReference>
<evidence type="ECO:0000256" key="7">
    <source>
        <dbReference type="ARBA" id="ARBA00023136"/>
    </source>
</evidence>
<sequence>MRYQLSTANRASRAGVSPNPSNLRRSTVLIACMLACSSLNAYGQEAAGNADDSANAGKQPGASSGAAAGSAAVAQQSGADGAGSALGAIVVQASRPSLYSEPDVNVGALGSKDPKDLPMSVTSYSAELIEAQRARTLMDVLKNDPSVQNTAVGGAMDNISIRGFPVDWTNTMRRDGMPVAPYYDLGLENIERIDVLKGPSGFLYGVNSPGGTVDYVIKRPTAERFTSVTSEVRSYDGYYGAVDTGGPIGDGRFGYRFNVAGEKVGNFTHAGDLTRTFVSGAIDWAITPRALLRFDFDYQDKKLAAQPVIGLQPDGSLPPYFDPRTLLGQPWLQYRTSTYNLGGRFDYKFNDRWSFTTQVAQSYNNRDAAFPDVYSVAGNGDILSGDIYLSPDQSFRVLSTNTFVTGKFDTGFLSHQLVTGVSTRNYEAHQGGFAVLPITVGNIFNPVYSSQPAISYPAKTTDKNFQPSVFVSDLIDIGSHWSVMLGVRHVWYRDDSYPPASAATHYQTSVNVPSAGLIFKPLQSVSTYVSYAEGIEQGGVAAFNTANAGQNLPPVKSKQYEAGVKADVGNNLSIDAALFRIEKTLQYVNAENVYVQAGKERHTGVELTANGRVTRDLSIVAGAAYLDTVQQNTGDATTEGKRAANVPRFQASAFLDYRIAPIHGLSVNTGVYYVGSRPLNAQNSVTLPGYVRFDAGAAYQMQIGGHSTVFRAGVQNLTDKRYWAAANYNSVWPGQPRTFFLSAQVDM</sequence>
<dbReference type="InterPro" id="IPR012910">
    <property type="entry name" value="Plug_dom"/>
</dbReference>
<evidence type="ECO:0000256" key="2">
    <source>
        <dbReference type="ARBA" id="ARBA00009810"/>
    </source>
</evidence>
<comment type="similarity">
    <text evidence="2 10 11">Belongs to the TonB-dependent receptor family.</text>
</comment>
<evidence type="ECO:0000256" key="11">
    <source>
        <dbReference type="RuleBase" id="RU003357"/>
    </source>
</evidence>
<dbReference type="InterPro" id="IPR039426">
    <property type="entry name" value="TonB-dep_rcpt-like"/>
</dbReference>
<dbReference type="PANTHER" id="PTHR32552:SF82">
    <property type="entry name" value="FCUA PROTEIN"/>
    <property type="match status" value="1"/>
</dbReference>
<dbReference type="Proteomes" id="UP000305539">
    <property type="component" value="Unassembled WGS sequence"/>
</dbReference>
<keyword evidence="8 16" id="KW-0675">Receptor</keyword>
<keyword evidence="3 10" id="KW-0813">Transport</keyword>
<dbReference type="CDD" id="cd01347">
    <property type="entry name" value="ligand_gated_channel"/>
    <property type="match status" value="1"/>
</dbReference>
<accession>A0A4U1I8E7</accession>
<feature type="domain" description="TonB-dependent receptor plug" evidence="15">
    <location>
        <begin position="114"/>
        <end position="212"/>
    </location>
</feature>
<evidence type="ECO:0000256" key="4">
    <source>
        <dbReference type="ARBA" id="ARBA00022452"/>
    </source>
</evidence>
<keyword evidence="5 10" id="KW-0812">Transmembrane</keyword>
<evidence type="ECO:0000256" key="6">
    <source>
        <dbReference type="ARBA" id="ARBA00023077"/>
    </source>
</evidence>
<evidence type="ECO:0000259" key="14">
    <source>
        <dbReference type="Pfam" id="PF00593"/>
    </source>
</evidence>
<organism evidence="16 17">
    <name type="scientific">Trinickia terrae</name>
    <dbReference type="NCBI Taxonomy" id="2571161"/>
    <lineage>
        <taxon>Bacteria</taxon>
        <taxon>Pseudomonadati</taxon>
        <taxon>Pseudomonadota</taxon>
        <taxon>Betaproteobacteria</taxon>
        <taxon>Burkholderiales</taxon>
        <taxon>Burkholderiaceae</taxon>
        <taxon>Trinickia</taxon>
    </lineage>
</organism>
<feature type="domain" description="TonB-dependent receptor-like beta-barrel" evidence="14">
    <location>
        <begin position="287"/>
        <end position="717"/>
    </location>
</feature>
<dbReference type="PROSITE" id="PS52016">
    <property type="entry name" value="TONB_DEPENDENT_REC_3"/>
    <property type="match status" value="1"/>
</dbReference>
<keyword evidence="6 11" id="KW-0798">TonB box</keyword>
<keyword evidence="7 10" id="KW-0472">Membrane</keyword>
<evidence type="ECO:0000256" key="3">
    <source>
        <dbReference type="ARBA" id="ARBA00022448"/>
    </source>
</evidence>
<dbReference type="Pfam" id="PF00593">
    <property type="entry name" value="TonB_dep_Rec_b-barrel"/>
    <property type="match status" value="1"/>
</dbReference>
<evidence type="ECO:0000256" key="12">
    <source>
        <dbReference type="SAM" id="MobiDB-lite"/>
    </source>
</evidence>
<dbReference type="Gene3D" id="2.40.170.20">
    <property type="entry name" value="TonB-dependent receptor, beta-barrel domain"/>
    <property type="match status" value="1"/>
</dbReference>
<evidence type="ECO:0000256" key="5">
    <source>
        <dbReference type="ARBA" id="ARBA00022692"/>
    </source>
</evidence>
<dbReference type="AlphaFoldDB" id="A0A4U1I8E7"/>
<evidence type="ECO:0000313" key="17">
    <source>
        <dbReference type="Proteomes" id="UP000305539"/>
    </source>
</evidence>
<proteinExistence type="inferred from homology"/>
<feature type="chain" id="PRO_5020588911" evidence="13">
    <location>
        <begin position="42"/>
        <end position="747"/>
    </location>
</feature>
<dbReference type="InterPro" id="IPR036942">
    <property type="entry name" value="Beta-barrel_TonB_sf"/>
</dbReference>
<dbReference type="Pfam" id="PF07715">
    <property type="entry name" value="Plug"/>
    <property type="match status" value="1"/>
</dbReference>
<keyword evidence="17" id="KW-1185">Reference proteome</keyword>
<reference evidence="16 17" key="1">
    <citation type="submission" date="2019-04" db="EMBL/GenBank/DDBJ databases">
        <title>Trinickia sp. 7GSK02, isolated from subtropical forest soil.</title>
        <authorList>
            <person name="Gao Z.-H."/>
            <person name="Qiu L.-H."/>
        </authorList>
    </citation>
    <scope>NUCLEOTIDE SEQUENCE [LARGE SCALE GENOMIC DNA]</scope>
    <source>
        <strain evidence="16 17">7GSK02</strain>
    </source>
</reference>
<dbReference type="Gene3D" id="2.170.130.10">
    <property type="entry name" value="TonB-dependent receptor, plug domain"/>
    <property type="match status" value="1"/>
</dbReference>
<comment type="subcellular location">
    <subcellularLocation>
        <location evidence="1 10">Cell outer membrane</location>
        <topology evidence="1 10">Multi-pass membrane protein</topology>
    </subcellularLocation>
</comment>